<proteinExistence type="predicted"/>
<name>A0ABP0I6S9_9DINO</name>
<comment type="caution">
    <text evidence="1">The sequence shown here is derived from an EMBL/GenBank/DDBJ whole genome shotgun (WGS) entry which is preliminary data.</text>
</comment>
<dbReference type="Proteomes" id="UP001642484">
    <property type="component" value="Unassembled WGS sequence"/>
</dbReference>
<sequence>MASLMDGDKDEKLDLLVEAHGIDDSVAHVCCALSKQICRCMLHKRTADNSKHLEGLCLKVQLEKGHGCKTRGRELVPRSLCSDDTRWCKMIGAPSEVESNSMAMKSDDVVCLLIENDF</sequence>
<accession>A0ABP0I6S9</accession>
<protein>
    <submittedName>
        <fullName evidence="1">Uncharacterized protein</fullName>
    </submittedName>
</protein>
<keyword evidence="2" id="KW-1185">Reference proteome</keyword>
<organism evidence="1 2">
    <name type="scientific">Durusdinium trenchii</name>
    <dbReference type="NCBI Taxonomy" id="1381693"/>
    <lineage>
        <taxon>Eukaryota</taxon>
        <taxon>Sar</taxon>
        <taxon>Alveolata</taxon>
        <taxon>Dinophyceae</taxon>
        <taxon>Suessiales</taxon>
        <taxon>Symbiodiniaceae</taxon>
        <taxon>Durusdinium</taxon>
    </lineage>
</organism>
<gene>
    <name evidence="1" type="ORF">CCMP2556_LOCUS4785</name>
</gene>
<evidence type="ECO:0000313" key="1">
    <source>
        <dbReference type="EMBL" id="CAK8997267.1"/>
    </source>
</evidence>
<reference evidence="1 2" key="1">
    <citation type="submission" date="2024-02" db="EMBL/GenBank/DDBJ databases">
        <authorList>
            <person name="Chen Y."/>
            <person name="Shah S."/>
            <person name="Dougan E. K."/>
            <person name="Thang M."/>
            <person name="Chan C."/>
        </authorList>
    </citation>
    <scope>NUCLEOTIDE SEQUENCE [LARGE SCALE GENOMIC DNA]</scope>
</reference>
<dbReference type="EMBL" id="CAXAMN010002002">
    <property type="protein sequence ID" value="CAK8997267.1"/>
    <property type="molecule type" value="Genomic_DNA"/>
</dbReference>
<evidence type="ECO:0000313" key="2">
    <source>
        <dbReference type="Proteomes" id="UP001642484"/>
    </source>
</evidence>